<feature type="region of interest" description="Disordered" evidence="1">
    <location>
        <begin position="37"/>
        <end position="56"/>
    </location>
</feature>
<name>A0A250XQM4_9CHLO</name>
<dbReference type="EMBL" id="BEGY01000149">
    <property type="protein sequence ID" value="GAX85100.1"/>
    <property type="molecule type" value="Genomic_DNA"/>
</dbReference>
<accession>A0A250XQM4</accession>
<dbReference type="Proteomes" id="UP000232323">
    <property type="component" value="Unassembled WGS sequence"/>
</dbReference>
<sequence>MVAENNIDVDVQLMDDIQEELPAKDIRIETGMIVDRASLPSSSDEGRMKRVPSGSNEDINLHGLEFEGTAELQKSQISVLT</sequence>
<dbReference type="AlphaFoldDB" id="A0A250XQM4"/>
<proteinExistence type="predicted"/>
<gene>
    <name evidence="2" type="ORF">CEUSTIGMA_g12520.t1</name>
</gene>
<evidence type="ECO:0000313" key="3">
    <source>
        <dbReference type="Proteomes" id="UP000232323"/>
    </source>
</evidence>
<comment type="caution">
    <text evidence="2">The sequence shown here is derived from an EMBL/GenBank/DDBJ whole genome shotgun (WGS) entry which is preliminary data.</text>
</comment>
<evidence type="ECO:0000256" key="1">
    <source>
        <dbReference type="SAM" id="MobiDB-lite"/>
    </source>
</evidence>
<evidence type="ECO:0000313" key="2">
    <source>
        <dbReference type="EMBL" id="GAX85100.1"/>
    </source>
</evidence>
<organism evidence="2 3">
    <name type="scientific">Chlamydomonas eustigma</name>
    <dbReference type="NCBI Taxonomy" id="1157962"/>
    <lineage>
        <taxon>Eukaryota</taxon>
        <taxon>Viridiplantae</taxon>
        <taxon>Chlorophyta</taxon>
        <taxon>core chlorophytes</taxon>
        <taxon>Chlorophyceae</taxon>
        <taxon>CS clade</taxon>
        <taxon>Chlamydomonadales</taxon>
        <taxon>Chlamydomonadaceae</taxon>
        <taxon>Chlamydomonas</taxon>
    </lineage>
</organism>
<protein>
    <submittedName>
        <fullName evidence="2">Uncharacterized protein</fullName>
    </submittedName>
</protein>
<keyword evidence="3" id="KW-1185">Reference proteome</keyword>
<reference evidence="2 3" key="1">
    <citation type="submission" date="2017-08" db="EMBL/GenBank/DDBJ databases">
        <title>Acidophilic green algal genome provides insights into adaptation to an acidic environment.</title>
        <authorList>
            <person name="Hirooka S."/>
            <person name="Hirose Y."/>
            <person name="Kanesaki Y."/>
            <person name="Higuchi S."/>
            <person name="Fujiwara T."/>
            <person name="Onuma R."/>
            <person name="Era A."/>
            <person name="Ohbayashi R."/>
            <person name="Uzuka A."/>
            <person name="Nozaki H."/>
            <person name="Yoshikawa H."/>
            <person name="Miyagishima S.Y."/>
        </authorList>
    </citation>
    <scope>NUCLEOTIDE SEQUENCE [LARGE SCALE GENOMIC DNA]</scope>
    <source>
        <strain evidence="2 3">NIES-2499</strain>
    </source>
</reference>